<feature type="compositionally biased region" description="Polar residues" evidence="1">
    <location>
        <begin position="681"/>
        <end position="709"/>
    </location>
</feature>
<protein>
    <recommendedName>
        <fullName evidence="5">Protein tincar</fullName>
    </recommendedName>
</protein>
<feature type="transmembrane region" description="Helical" evidence="2">
    <location>
        <begin position="220"/>
        <end position="239"/>
    </location>
</feature>
<comment type="caution">
    <text evidence="3">The sequence shown here is derived from an EMBL/GenBank/DDBJ whole genome shotgun (WGS) entry which is preliminary data.</text>
</comment>
<feature type="transmembrane region" description="Helical" evidence="2">
    <location>
        <begin position="245"/>
        <end position="273"/>
    </location>
</feature>
<feature type="region of interest" description="Disordered" evidence="1">
    <location>
        <begin position="612"/>
        <end position="710"/>
    </location>
</feature>
<dbReference type="EMBL" id="CAJVCH010533204">
    <property type="protein sequence ID" value="CAG7824537.1"/>
    <property type="molecule type" value="Genomic_DNA"/>
</dbReference>
<keyword evidence="2" id="KW-0472">Membrane</keyword>
<dbReference type="OrthoDB" id="10033661at2759"/>
<accession>A0A8J2KW53</accession>
<feature type="compositionally biased region" description="Polar residues" evidence="1">
    <location>
        <begin position="929"/>
        <end position="942"/>
    </location>
</feature>
<gene>
    <name evidence="3" type="ORF">AFUS01_LOCUS34688</name>
</gene>
<evidence type="ECO:0000313" key="4">
    <source>
        <dbReference type="Proteomes" id="UP000708208"/>
    </source>
</evidence>
<feature type="compositionally biased region" description="Polar residues" evidence="1">
    <location>
        <begin position="634"/>
        <end position="659"/>
    </location>
</feature>
<evidence type="ECO:0008006" key="5">
    <source>
        <dbReference type="Google" id="ProtNLM"/>
    </source>
</evidence>
<feature type="transmembrane region" description="Helical" evidence="2">
    <location>
        <begin position="64"/>
        <end position="86"/>
    </location>
</feature>
<evidence type="ECO:0000313" key="3">
    <source>
        <dbReference type="EMBL" id="CAG7824537.1"/>
    </source>
</evidence>
<feature type="transmembrane region" description="Helical" evidence="2">
    <location>
        <begin position="294"/>
        <end position="316"/>
    </location>
</feature>
<proteinExistence type="predicted"/>
<evidence type="ECO:0000256" key="2">
    <source>
        <dbReference type="SAM" id="Phobius"/>
    </source>
</evidence>
<dbReference type="InterPro" id="IPR053291">
    <property type="entry name" value="Ommatidial_diff-associated"/>
</dbReference>
<sequence>MASKEETRSGKHRARFNSITSIWYGLIVGAFQAYLIVRSVRRFVCFTELPWPFQKTPFMELNTYIALTGVAVLLLPFFLAACILQVGNSSNDSRMLGRHLGSKDEWSLYLVPSMLYQGTRSFFRTIWTHSGPTSSVVHVISSFCLLLPQTLMEAVLIKFGFITQDAVWKTDLDVLMYQRERNEVLGILSKGSGDTTSPSPTVVGPDSLMYLSPEVMRPEFINYAVALIVFSVRYANVFWHGNKTFTVLFSVQLIVNSIHSLVSFSCFSVLYKLHVFGPTRILFKDLPLLLNHHVTLLLYIISVTILLFSSGILYHYGYLKIASFVKHKARAQYVTNGEDPSGYGVGWAYFPHCSALAVLLALASTQSPLVHDATLVYRASLDNCMLADIVSSAAHMLLWMALWLNLTTRRNWTFHVDVNIGRIRVKGLESLRLAADIALDLPDSPATPHTPMSSAMLVVSDSQAFAVTDVNSKKSILGVLLRNAQLKREGESDERIYWPRRSPVAGTQNSLEDDEQPWLHEKDTTASPCRNKVTFHDDLPSPRKYASVPLPRMGGLKRNFRDRSFNQLSQGEIDEGDYALLRGGKNGMTKHQVTSDADYEEHQELLALVTTSGEQHTQVMPGQSCNGPLHGSIPETTAVAQGTPRSLQSTDSGYNGRSGSVTRSESRSTASSASPPDRTVSDSSSGVHSTYSTNNAGGNPTPQSQSKNDTNCHCEGEQCYVEHTIYGRISRRNSIKLKSPTHPIYETSTAHGKNQCSIYESRLVPVPVVVPPPSVPENPYGDNLNSKKFVNLTVSATAAGRENESLSPYSINQWKSCSLNRVQCLTPDPVNGCTDMAKQSNGMESMDESRGKMGDKLEKQEPVTIRRKPSLTRPKTTDMSPVIQSTPYGRCTNMKMTSFADQPTPPIPPPLPPLSFVTSSVTSSHHGTIPTSANTSRGLISSGSFRESPRLINHTSVNYVSPQYPRHSTIPNHSGASNGDVLSTFHTGNGNAMAVQPIINTYPMVQSSHYNHLPAPILQHKN</sequence>
<keyword evidence="2" id="KW-1133">Transmembrane helix</keyword>
<feature type="region of interest" description="Disordered" evidence="1">
    <location>
        <begin position="918"/>
        <end position="942"/>
    </location>
</feature>
<dbReference type="PANTHER" id="PTHR21579:SF20">
    <property type="entry name" value="PROTEIN TINCAR"/>
    <property type="match status" value="1"/>
</dbReference>
<organism evidence="3 4">
    <name type="scientific">Allacma fusca</name>
    <dbReference type="NCBI Taxonomy" id="39272"/>
    <lineage>
        <taxon>Eukaryota</taxon>
        <taxon>Metazoa</taxon>
        <taxon>Ecdysozoa</taxon>
        <taxon>Arthropoda</taxon>
        <taxon>Hexapoda</taxon>
        <taxon>Collembola</taxon>
        <taxon>Symphypleona</taxon>
        <taxon>Sminthuridae</taxon>
        <taxon>Allacma</taxon>
    </lineage>
</organism>
<feature type="transmembrane region" description="Helical" evidence="2">
    <location>
        <begin position="21"/>
        <end position="44"/>
    </location>
</feature>
<dbReference type="AlphaFoldDB" id="A0A8J2KW53"/>
<keyword evidence="2" id="KW-0812">Transmembrane</keyword>
<dbReference type="PANTHER" id="PTHR21579">
    <property type="entry name" value="PROTEIN TINCAR"/>
    <property type="match status" value="1"/>
</dbReference>
<feature type="compositionally biased region" description="Low complexity" evidence="1">
    <location>
        <begin position="660"/>
        <end position="674"/>
    </location>
</feature>
<keyword evidence="4" id="KW-1185">Reference proteome</keyword>
<feature type="compositionally biased region" description="Polar residues" evidence="1">
    <location>
        <begin position="612"/>
        <end position="626"/>
    </location>
</feature>
<evidence type="ECO:0000256" key="1">
    <source>
        <dbReference type="SAM" id="MobiDB-lite"/>
    </source>
</evidence>
<name>A0A8J2KW53_9HEXA</name>
<reference evidence="3" key="1">
    <citation type="submission" date="2021-06" db="EMBL/GenBank/DDBJ databases">
        <authorList>
            <person name="Hodson N. C."/>
            <person name="Mongue J. A."/>
            <person name="Jaron S. K."/>
        </authorList>
    </citation>
    <scope>NUCLEOTIDE SEQUENCE</scope>
</reference>
<dbReference type="Proteomes" id="UP000708208">
    <property type="component" value="Unassembled WGS sequence"/>
</dbReference>